<dbReference type="AlphaFoldDB" id="A0A9D3YW94"/>
<comment type="caution">
    <text evidence="2">The sequence shown here is derived from an EMBL/GenBank/DDBJ whole genome shotgun (WGS) entry which is preliminary data.</text>
</comment>
<reference evidence="2" key="2">
    <citation type="submission" date="2020-11" db="EMBL/GenBank/DDBJ databases">
        <authorList>
            <person name="McCartney M.A."/>
            <person name="Auch B."/>
            <person name="Kono T."/>
            <person name="Mallez S."/>
            <person name="Becker A."/>
            <person name="Gohl D.M."/>
            <person name="Silverstein K.A.T."/>
            <person name="Koren S."/>
            <person name="Bechman K.B."/>
            <person name="Herman A."/>
            <person name="Abrahante J.E."/>
            <person name="Garbe J."/>
        </authorList>
    </citation>
    <scope>NUCLEOTIDE SEQUENCE</scope>
    <source>
        <strain evidence="2">Duluth1</strain>
        <tissue evidence="2">Whole animal</tissue>
    </source>
</reference>
<feature type="region of interest" description="Disordered" evidence="1">
    <location>
        <begin position="115"/>
        <end position="134"/>
    </location>
</feature>
<accession>A0A9D3YW94</accession>
<feature type="region of interest" description="Disordered" evidence="1">
    <location>
        <begin position="144"/>
        <end position="164"/>
    </location>
</feature>
<evidence type="ECO:0000256" key="1">
    <source>
        <dbReference type="SAM" id="MobiDB-lite"/>
    </source>
</evidence>
<dbReference type="EMBL" id="JAIWYP010000015">
    <property type="protein sequence ID" value="KAH3705671.1"/>
    <property type="molecule type" value="Genomic_DNA"/>
</dbReference>
<feature type="compositionally biased region" description="Polar residues" evidence="1">
    <location>
        <begin position="146"/>
        <end position="161"/>
    </location>
</feature>
<reference evidence="2" key="1">
    <citation type="journal article" date="2019" name="bioRxiv">
        <title>The Genome of the Zebra Mussel, Dreissena polymorpha: A Resource for Invasive Species Research.</title>
        <authorList>
            <person name="McCartney M.A."/>
            <person name="Auch B."/>
            <person name="Kono T."/>
            <person name="Mallez S."/>
            <person name="Zhang Y."/>
            <person name="Obille A."/>
            <person name="Becker A."/>
            <person name="Abrahante J.E."/>
            <person name="Garbe J."/>
            <person name="Badalamenti J.P."/>
            <person name="Herman A."/>
            <person name="Mangelson H."/>
            <person name="Liachko I."/>
            <person name="Sullivan S."/>
            <person name="Sone E.D."/>
            <person name="Koren S."/>
            <person name="Silverstein K.A.T."/>
            <person name="Beckman K.B."/>
            <person name="Gohl D.M."/>
        </authorList>
    </citation>
    <scope>NUCLEOTIDE SEQUENCE</scope>
    <source>
        <strain evidence="2">Duluth1</strain>
        <tissue evidence="2">Whole animal</tissue>
    </source>
</reference>
<gene>
    <name evidence="2" type="ORF">DPMN_080748</name>
</gene>
<evidence type="ECO:0000313" key="2">
    <source>
        <dbReference type="EMBL" id="KAH3705671.1"/>
    </source>
</evidence>
<protein>
    <submittedName>
        <fullName evidence="2">Uncharacterized protein</fullName>
    </submittedName>
</protein>
<organism evidence="2 3">
    <name type="scientific">Dreissena polymorpha</name>
    <name type="common">Zebra mussel</name>
    <name type="synonym">Mytilus polymorpha</name>
    <dbReference type="NCBI Taxonomy" id="45954"/>
    <lineage>
        <taxon>Eukaryota</taxon>
        <taxon>Metazoa</taxon>
        <taxon>Spiralia</taxon>
        <taxon>Lophotrochozoa</taxon>
        <taxon>Mollusca</taxon>
        <taxon>Bivalvia</taxon>
        <taxon>Autobranchia</taxon>
        <taxon>Heteroconchia</taxon>
        <taxon>Euheterodonta</taxon>
        <taxon>Imparidentia</taxon>
        <taxon>Neoheterodontei</taxon>
        <taxon>Myida</taxon>
        <taxon>Dreissenoidea</taxon>
        <taxon>Dreissenidae</taxon>
        <taxon>Dreissena</taxon>
    </lineage>
</organism>
<keyword evidence="3" id="KW-1185">Reference proteome</keyword>
<sequence>MFGHASNVCNNNAKCPHCAGNHSHASCNTRHARKCANCGGGHSAAYKGCPIYLKYQSTINSKNLKVTNQYINNLQAINKRPNLAQIAKQLVGKSETEILSILKNKFPENEAQYNIEHTTPTPPEQPASTSTTNNVATNNVEHTFRHQQQQQHKLPSSSQTSDHPKKCSILYHHRNKQCNNNNLGNNAIISNDTGYPTTPRILPSIYIETGYAWPVTARPRSCAIASAKDTRLHRRFRSSFATRTEYIKLIQ</sequence>
<evidence type="ECO:0000313" key="3">
    <source>
        <dbReference type="Proteomes" id="UP000828390"/>
    </source>
</evidence>
<name>A0A9D3YW94_DREPO</name>
<proteinExistence type="predicted"/>
<dbReference type="Proteomes" id="UP000828390">
    <property type="component" value="Unassembled WGS sequence"/>
</dbReference>